<gene>
    <name evidence="2" type="ORF">GIB67_025391</name>
</gene>
<accession>A0A7J7NBN2</accession>
<evidence type="ECO:0000313" key="3">
    <source>
        <dbReference type="Proteomes" id="UP000541444"/>
    </source>
</evidence>
<dbReference type="AlphaFoldDB" id="A0A7J7NBN2"/>
<keyword evidence="3" id="KW-1185">Reference proteome</keyword>
<evidence type="ECO:0000313" key="2">
    <source>
        <dbReference type="EMBL" id="KAF6164565.1"/>
    </source>
</evidence>
<name>A0A7J7NBN2_9MAGN</name>
<proteinExistence type="predicted"/>
<feature type="region of interest" description="Disordered" evidence="1">
    <location>
        <begin position="47"/>
        <end position="67"/>
    </location>
</feature>
<dbReference type="EMBL" id="JACGCM010000926">
    <property type="protein sequence ID" value="KAF6164565.1"/>
    <property type="molecule type" value="Genomic_DNA"/>
</dbReference>
<sequence length="67" mass="7770">MEFSPEPSIVEYILSSDWKSEMRTPVRDYRRDSVTPIKTKYEASSSFSYPLMSDGQNVQQNPDSSSW</sequence>
<comment type="caution">
    <text evidence="2">The sequence shown here is derived from an EMBL/GenBank/DDBJ whole genome shotgun (WGS) entry which is preliminary data.</text>
</comment>
<reference evidence="2 3" key="1">
    <citation type="journal article" date="2020" name="IScience">
        <title>Genome Sequencing of the Endangered Kingdonia uniflora (Circaeasteraceae, Ranunculales) Reveals Potential Mechanisms of Evolutionary Specialization.</title>
        <authorList>
            <person name="Sun Y."/>
            <person name="Deng T."/>
            <person name="Zhang A."/>
            <person name="Moore M.J."/>
            <person name="Landis J.B."/>
            <person name="Lin N."/>
            <person name="Zhang H."/>
            <person name="Zhang X."/>
            <person name="Huang J."/>
            <person name="Zhang X."/>
            <person name="Sun H."/>
            <person name="Wang H."/>
        </authorList>
    </citation>
    <scope>NUCLEOTIDE SEQUENCE [LARGE SCALE GENOMIC DNA]</scope>
    <source>
        <strain evidence="2">TB1705</strain>
        <tissue evidence="2">Leaf</tissue>
    </source>
</reference>
<evidence type="ECO:0000256" key="1">
    <source>
        <dbReference type="SAM" id="MobiDB-lite"/>
    </source>
</evidence>
<dbReference type="Proteomes" id="UP000541444">
    <property type="component" value="Unassembled WGS sequence"/>
</dbReference>
<organism evidence="2 3">
    <name type="scientific">Kingdonia uniflora</name>
    <dbReference type="NCBI Taxonomy" id="39325"/>
    <lineage>
        <taxon>Eukaryota</taxon>
        <taxon>Viridiplantae</taxon>
        <taxon>Streptophyta</taxon>
        <taxon>Embryophyta</taxon>
        <taxon>Tracheophyta</taxon>
        <taxon>Spermatophyta</taxon>
        <taxon>Magnoliopsida</taxon>
        <taxon>Ranunculales</taxon>
        <taxon>Circaeasteraceae</taxon>
        <taxon>Kingdonia</taxon>
    </lineage>
</organism>
<protein>
    <submittedName>
        <fullName evidence="2">Uncharacterized protein</fullName>
    </submittedName>
</protein>